<gene>
    <name evidence="1" type="ORF">C8F04DRAFT_97644</name>
</gene>
<proteinExistence type="predicted"/>
<dbReference type="InterPro" id="IPR027417">
    <property type="entry name" value="P-loop_NTPase"/>
</dbReference>
<dbReference type="SUPFAM" id="SSF52540">
    <property type="entry name" value="P-loop containing nucleoside triphosphate hydrolases"/>
    <property type="match status" value="1"/>
</dbReference>
<evidence type="ECO:0000313" key="2">
    <source>
        <dbReference type="Proteomes" id="UP001218188"/>
    </source>
</evidence>
<dbReference type="CDD" id="cd00882">
    <property type="entry name" value="Ras_like_GTPase"/>
    <property type="match status" value="1"/>
</dbReference>
<accession>A0AAD6XBU4</accession>
<reference evidence="1" key="1">
    <citation type="submission" date="2023-03" db="EMBL/GenBank/DDBJ databases">
        <title>Massive genome expansion in bonnet fungi (Mycena s.s.) driven by repeated elements and novel gene families across ecological guilds.</title>
        <authorList>
            <consortium name="Lawrence Berkeley National Laboratory"/>
            <person name="Harder C.B."/>
            <person name="Miyauchi S."/>
            <person name="Viragh M."/>
            <person name="Kuo A."/>
            <person name="Thoen E."/>
            <person name="Andreopoulos B."/>
            <person name="Lu D."/>
            <person name="Skrede I."/>
            <person name="Drula E."/>
            <person name="Henrissat B."/>
            <person name="Morin E."/>
            <person name="Kohler A."/>
            <person name="Barry K."/>
            <person name="LaButti K."/>
            <person name="Morin E."/>
            <person name="Salamov A."/>
            <person name="Lipzen A."/>
            <person name="Mereny Z."/>
            <person name="Hegedus B."/>
            <person name="Baldrian P."/>
            <person name="Stursova M."/>
            <person name="Weitz H."/>
            <person name="Taylor A."/>
            <person name="Grigoriev I.V."/>
            <person name="Nagy L.G."/>
            <person name="Martin F."/>
            <person name="Kauserud H."/>
        </authorList>
    </citation>
    <scope>NUCLEOTIDE SEQUENCE</scope>
    <source>
        <strain evidence="1">CBHHK200</strain>
    </source>
</reference>
<organism evidence="1 2">
    <name type="scientific">Mycena alexandri</name>
    <dbReference type="NCBI Taxonomy" id="1745969"/>
    <lineage>
        <taxon>Eukaryota</taxon>
        <taxon>Fungi</taxon>
        <taxon>Dikarya</taxon>
        <taxon>Basidiomycota</taxon>
        <taxon>Agaricomycotina</taxon>
        <taxon>Agaricomycetes</taxon>
        <taxon>Agaricomycetidae</taxon>
        <taxon>Agaricales</taxon>
        <taxon>Marasmiineae</taxon>
        <taxon>Mycenaceae</taxon>
        <taxon>Mycena</taxon>
    </lineage>
</organism>
<name>A0AAD6XBU4_9AGAR</name>
<comment type="caution">
    <text evidence="1">The sequence shown here is derived from an EMBL/GenBank/DDBJ whole genome shotgun (WGS) entry which is preliminary data.</text>
</comment>
<dbReference type="Proteomes" id="UP001218188">
    <property type="component" value="Unassembled WGS sequence"/>
</dbReference>
<keyword evidence="2" id="KW-1185">Reference proteome</keyword>
<dbReference type="EMBL" id="JARJCM010000013">
    <property type="protein sequence ID" value="KAJ7042276.1"/>
    <property type="molecule type" value="Genomic_DNA"/>
</dbReference>
<protein>
    <recommendedName>
        <fullName evidence="3">G domain-containing protein</fullName>
    </recommendedName>
</protein>
<dbReference type="Gene3D" id="3.40.50.300">
    <property type="entry name" value="P-loop containing nucleotide triphosphate hydrolases"/>
    <property type="match status" value="1"/>
</dbReference>
<dbReference type="AlphaFoldDB" id="A0AAD6XBU4"/>
<sequence>MDGAIQLRSKINHFNVLVIGRANAGKTTLLKRVCNSIEDPEIFSPEGIKIDASIVEGSDDRGEHDIENRLIFKSNPNFIFHDSRGFESGSVKETEKVKAFIAERAASTHLSQQLHMIWYCLPTDTNRPLLEADKEFFNHSVAGKVPVVAIFTKFDALETKAFTELKQAGLSRREAMPLRTGKALELLTANFIEPLLLTRFNPSDHLHLGNMHKNDSSCKELIEKTANAINDDRLRLLFVSVQQNNIDLSIFYAVESAFGSASLDDRQIVEAILGYFQHSWQDTVSGMTGFAEIQCQLINVMGFAEVCKCCIPFYRAYFSRQTTRDLHRTML</sequence>
<evidence type="ECO:0000313" key="1">
    <source>
        <dbReference type="EMBL" id="KAJ7042276.1"/>
    </source>
</evidence>
<evidence type="ECO:0008006" key="3">
    <source>
        <dbReference type="Google" id="ProtNLM"/>
    </source>
</evidence>